<name>A0A8H3ZX66_GIGMA</name>
<dbReference type="Proteomes" id="UP000439903">
    <property type="component" value="Unassembled WGS sequence"/>
</dbReference>
<keyword evidence="2" id="KW-1185">Reference proteome</keyword>
<protein>
    <submittedName>
        <fullName evidence="1">Uncharacterized protein</fullName>
    </submittedName>
</protein>
<evidence type="ECO:0000313" key="2">
    <source>
        <dbReference type="Proteomes" id="UP000439903"/>
    </source>
</evidence>
<reference evidence="1 2" key="1">
    <citation type="journal article" date="2019" name="Environ. Microbiol.">
        <title>At the nexus of three kingdoms: the genome of the mycorrhizal fungus Gigaspora margarita provides insights into plant, endobacterial and fungal interactions.</title>
        <authorList>
            <person name="Venice F."/>
            <person name="Ghignone S."/>
            <person name="Salvioli di Fossalunga A."/>
            <person name="Amselem J."/>
            <person name="Novero M."/>
            <person name="Xianan X."/>
            <person name="Sedzielewska Toro K."/>
            <person name="Morin E."/>
            <person name="Lipzen A."/>
            <person name="Grigoriev I.V."/>
            <person name="Henrissat B."/>
            <person name="Martin F.M."/>
            <person name="Bonfante P."/>
        </authorList>
    </citation>
    <scope>NUCLEOTIDE SEQUENCE [LARGE SCALE GENOMIC DNA]</scope>
    <source>
        <strain evidence="1 2">BEG34</strain>
    </source>
</reference>
<evidence type="ECO:0000313" key="1">
    <source>
        <dbReference type="EMBL" id="KAF0355699.1"/>
    </source>
</evidence>
<dbReference type="EMBL" id="WTPW01003056">
    <property type="protein sequence ID" value="KAF0355699.1"/>
    <property type="molecule type" value="Genomic_DNA"/>
</dbReference>
<organism evidence="1 2">
    <name type="scientific">Gigaspora margarita</name>
    <dbReference type="NCBI Taxonomy" id="4874"/>
    <lineage>
        <taxon>Eukaryota</taxon>
        <taxon>Fungi</taxon>
        <taxon>Fungi incertae sedis</taxon>
        <taxon>Mucoromycota</taxon>
        <taxon>Glomeromycotina</taxon>
        <taxon>Glomeromycetes</taxon>
        <taxon>Diversisporales</taxon>
        <taxon>Gigasporaceae</taxon>
        <taxon>Gigaspora</taxon>
    </lineage>
</organism>
<gene>
    <name evidence="1" type="ORF">F8M41_014846</name>
</gene>
<comment type="caution">
    <text evidence="1">The sequence shown here is derived from an EMBL/GenBank/DDBJ whole genome shotgun (WGS) entry which is preliminary data.</text>
</comment>
<dbReference type="SUPFAM" id="SSF52047">
    <property type="entry name" value="RNI-like"/>
    <property type="match status" value="1"/>
</dbReference>
<proteinExistence type="predicted"/>
<dbReference type="InterPro" id="IPR032675">
    <property type="entry name" value="LRR_dom_sf"/>
</dbReference>
<dbReference type="AlphaFoldDB" id="A0A8H3ZX66"/>
<accession>A0A8H3ZX66</accession>
<sequence>MNEIQELATVVRENKTITSLKLRDAANGSEELDTLAESLATALSKRKGKITSLDLTNNKKLLPVGGLYNAIKTSFILRDIILDKIGLSLNGVKELADALKL</sequence>
<dbReference type="OrthoDB" id="120976at2759"/>
<dbReference type="Gene3D" id="3.80.10.10">
    <property type="entry name" value="Ribonuclease Inhibitor"/>
    <property type="match status" value="1"/>
</dbReference>